<evidence type="ECO:0000256" key="6">
    <source>
        <dbReference type="ARBA" id="ARBA00023295"/>
    </source>
</evidence>
<accession>A0ABN7TDW9</accession>
<dbReference type="PANTHER" id="PTHR11607">
    <property type="entry name" value="ALPHA-MANNOSIDASE"/>
    <property type="match status" value="1"/>
</dbReference>
<dbReference type="InterPro" id="IPR011013">
    <property type="entry name" value="Gal_mutarotase_sf_dom"/>
</dbReference>
<dbReference type="Gene3D" id="3.20.110.10">
    <property type="entry name" value="Glycoside hydrolase 38, N terminal domain"/>
    <property type="match status" value="1"/>
</dbReference>
<dbReference type="InterPro" id="IPR015341">
    <property type="entry name" value="Glyco_hydro_38_cen"/>
</dbReference>
<evidence type="ECO:0000313" key="10">
    <source>
        <dbReference type="Proteomes" id="UP001158576"/>
    </source>
</evidence>
<name>A0ABN7TDW9_OIKDI</name>
<evidence type="ECO:0000256" key="3">
    <source>
        <dbReference type="ARBA" id="ARBA00022801"/>
    </source>
</evidence>
<evidence type="ECO:0000259" key="8">
    <source>
        <dbReference type="SMART" id="SM00872"/>
    </source>
</evidence>
<proteinExistence type="inferred from homology"/>
<evidence type="ECO:0000256" key="4">
    <source>
        <dbReference type="ARBA" id="ARBA00022833"/>
    </source>
</evidence>
<dbReference type="Gene3D" id="1.20.1270.50">
    <property type="entry name" value="Glycoside hydrolase family 38, central domain"/>
    <property type="match status" value="1"/>
</dbReference>
<feature type="domain" description="Glycoside hydrolase family 38 central" evidence="8">
    <location>
        <begin position="505"/>
        <end position="588"/>
    </location>
</feature>
<dbReference type="Gene3D" id="2.70.98.30">
    <property type="entry name" value="Golgi alpha-mannosidase II, domain 4"/>
    <property type="match status" value="1"/>
</dbReference>
<dbReference type="CDD" id="cd10809">
    <property type="entry name" value="GH38N_AMII_GMII_SfManIII_like"/>
    <property type="match status" value="1"/>
</dbReference>
<dbReference type="InterPro" id="IPR011682">
    <property type="entry name" value="Glyco_hydro_38_C"/>
</dbReference>
<sequence length="1126" mass="127086">MRIRKSSVLAFFLVLCFICYSFWAFSRAKEETEKGLREIPPIEDEISLLNSKIKQLEDEARGNVKILSSIKEKLDVLINVEKTNNGDDAVLSEIQSQLKSPFEKILAPKSDNGQCAATVPYRGSGSTYHVDKFYEEWDFVDRDGGVWKQGWEIKSTDAEWMDTKLQIILMPHSHNDPGWVKTLDTYYTGQTRTILKVIVDALSKNPLRKFIWAETVFLNMWFDDPSVSQDYKSRFTTLLKSGQIEIVTGGWVMTEEAPSHYFAMSDQLIEGHQWLKKHFDYHPKNGYNCDTFGASPTTAYLNHLAGIDHMLIQRTHYVVKKHFAEQNILEFNWRQSFDNTGSDETFTHMMPFYSYDVPHTCGPDPSVCCQFDFRRLRKVSPPVTCPWRKEPVEITKTNVAERARVLLDQYRKKSKLYAKGTKENTRVVLTLLGDDFRYDSDAEAEAQFTNYEKLFEFISNTPTLNAEAKFGTLKDYFALVDKARPIAENPSISGDFFSYADRTTNYWTGFFNSRPFLKWFDRRLEHLMQASDTMLSIGLISGKIASNVADEIYKKIRAGRREVDLFQHHDAITGTEKDFVHRDYADHLLSGYKNLKEAYSKTLSAISEENVVAYYLEEDLSERGKLPVAKTVEIGEGCAYLDVFNSLLHKTEDLVRVKVNSNQISARYMDGSKPLAQLNPWWDVVKNDHFEGRISDSNSFELLLMVNVDGLSTRRVKLCPSSSQEVPLAKISLGGSADGSNIESKFSTSRVSGDPQLVSPNVKVILNGKNGLLKEISIDGRLHSTQLQFAKYGCRGRGNSQDNSGSYLFAPDKLSVPVFGQQDQGGYRIISGPVIDEVQVGAERIMHRLSVVKCGVSSGAVLIDTFVDVRGETNYEMVMQVRSDVQNHRTLFTDLNGLTITKKVYYDKLTIQGNVYPIVSSAYIQDNQKRLTILTQQSSGVTSQRDGEIEIWLDRTLAQDDSRGMGQPVKDNSITKGSFKLLLESTSPSTSADSIYLSPYANRLSEYTHSPFLASILTGSVTKDSSFTGLKASAPLPHDAKLVNLRPTKVNGSPNISVALILRRYGSDCSLSQILPLEDSSWPISLDVFSNAKASETSLTLLDTRKENVKEVDLEPMKIKVFHFNA</sequence>
<dbReference type="SUPFAM" id="SSF88688">
    <property type="entry name" value="Families 57/38 glycoside transferase middle domain"/>
    <property type="match status" value="1"/>
</dbReference>
<dbReference type="InterPro" id="IPR013780">
    <property type="entry name" value="Glyco_hydro_b"/>
</dbReference>
<dbReference type="InterPro" id="IPR000602">
    <property type="entry name" value="Glyco_hydro_38_N"/>
</dbReference>
<feature type="chain" id="PRO_5044976298" description="Alpha-mannosidase" evidence="7">
    <location>
        <begin position="29"/>
        <end position="1126"/>
    </location>
</feature>
<evidence type="ECO:0000256" key="1">
    <source>
        <dbReference type="ARBA" id="ARBA00009792"/>
    </source>
</evidence>
<dbReference type="Proteomes" id="UP001158576">
    <property type="component" value="Chromosome 2"/>
</dbReference>
<evidence type="ECO:0000256" key="7">
    <source>
        <dbReference type="RuleBase" id="RU361199"/>
    </source>
</evidence>
<dbReference type="InterPro" id="IPR037094">
    <property type="entry name" value="Glyco_hydro_38_cen_sf"/>
</dbReference>
<gene>
    <name evidence="9" type="ORF">OKIOD_LOCUS16854</name>
</gene>
<evidence type="ECO:0000313" key="9">
    <source>
        <dbReference type="EMBL" id="CAG5114004.1"/>
    </source>
</evidence>
<organism evidence="9 10">
    <name type="scientific">Oikopleura dioica</name>
    <name type="common">Tunicate</name>
    <dbReference type="NCBI Taxonomy" id="34765"/>
    <lineage>
        <taxon>Eukaryota</taxon>
        <taxon>Metazoa</taxon>
        <taxon>Chordata</taxon>
        <taxon>Tunicata</taxon>
        <taxon>Appendicularia</taxon>
        <taxon>Copelata</taxon>
        <taxon>Oikopleuridae</taxon>
        <taxon>Oikopleura</taxon>
    </lineage>
</organism>
<comment type="similarity">
    <text evidence="1 7">Belongs to the glycosyl hydrolase 38 family.</text>
</comment>
<keyword evidence="6 7" id="KW-0326">Glycosidase</keyword>
<dbReference type="SUPFAM" id="SSF88713">
    <property type="entry name" value="Glycoside hydrolase/deacetylase"/>
    <property type="match status" value="1"/>
</dbReference>
<dbReference type="Pfam" id="PF01074">
    <property type="entry name" value="Glyco_hydro_38N"/>
    <property type="match status" value="1"/>
</dbReference>
<dbReference type="InterPro" id="IPR028995">
    <property type="entry name" value="Glyco_hydro_57/38_cen_sf"/>
</dbReference>
<dbReference type="SMART" id="SM00872">
    <property type="entry name" value="Alpha-mann_mid"/>
    <property type="match status" value="1"/>
</dbReference>
<keyword evidence="7" id="KW-0732">Signal</keyword>
<reference evidence="9 10" key="1">
    <citation type="submission" date="2021-04" db="EMBL/GenBank/DDBJ databases">
        <authorList>
            <person name="Bliznina A."/>
        </authorList>
    </citation>
    <scope>NUCLEOTIDE SEQUENCE [LARGE SCALE GENOMIC DNA]</scope>
</reference>
<feature type="signal peptide" evidence="7">
    <location>
        <begin position="1"/>
        <end position="28"/>
    </location>
</feature>
<dbReference type="SUPFAM" id="SSF74650">
    <property type="entry name" value="Galactose mutarotase-like"/>
    <property type="match status" value="1"/>
</dbReference>
<evidence type="ECO:0000256" key="2">
    <source>
        <dbReference type="ARBA" id="ARBA00022723"/>
    </source>
</evidence>
<keyword evidence="10" id="KW-1185">Reference proteome</keyword>
<dbReference type="EC" id="3.2.1.-" evidence="7"/>
<dbReference type="EMBL" id="OU015567">
    <property type="protein sequence ID" value="CAG5114004.1"/>
    <property type="molecule type" value="Genomic_DNA"/>
</dbReference>
<evidence type="ECO:0000256" key="5">
    <source>
        <dbReference type="ARBA" id="ARBA00023157"/>
    </source>
</evidence>
<dbReference type="InterPro" id="IPR011330">
    <property type="entry name" value="Glyco_hydro/deAcase_b/a-brl"/>
</dbReference>
<dbReference type="Pfam" id="PF07748">
    <property type="entry name" value="Glyco_hydro_38C"/>
    <property type="match status" value="1"/>
</dbReference>
<dbReference type="InterPro" id="IPR027291">
    <property type="entry name" value="Glyco_hydro_38_N_sf"/>
</dbReference>
<dbReference type="Gene3D" id="2.60.40.1180">
    <property type="entry name" value="Golgi alpha-mannosidase II"/>
    <property type="match status" value="1"/>
</dbReference>
<keyword evidence="3 7" id="KW-0378">Hydrolase</keyword>
<dbReference type="Pfam" id="PF09261">
    <property type="entry name" value="Alpha-mann_mid"/>
    <property type="match status" value="1"/>
</dbReference>
<keyword evidence="2 7" id="KW-0479">Metal-binding</keyword>
<dbReference type="PANTHER" id="PTHR11607:SF3">
    <property type="entry name" value="LYSOSOMAL ALPHA-MANNOSIDASE"/>
    <property type="match status" value="1"/>
</dbReference>
<keyword evidence="4 7" id="KW-0862">Zinc</keyword>
<comment type="cofactor">
    <cofactor evidence="7">
        <name>Zn(2+)</name>
        <dbReference type="ChEBI" id="CHEBI:29105"/>
    </cofactor>
    <text evidence="7">Binds 1 zinc ion per subunit.</text>
</comment>
<protein>
    <recommendedName>
        <fullName evidence="7">Alpha-mannosidase</fullName>
        <ecNumber evidence="7">3.2.1.-</ecNumber>
    </recommendedName>
</protein>
<dbReference type="InterPro" id="IPR050843">
    <property type="entry name" value="Glycosyl_Hydrlase_38"/>
</dbReference>
<keyword evidence="5" id="KW-1015">Disulfide bond</keyword>